<keyword evidence="2" id="KW-1185">Reference proteome</keyword>
<proteinExistence type="predicted"/>
<dbReference type="EMBL" id="LN891117">
    <property type="protein sequence ID" value="CUS08732.1"/>
    <property type="molecule type" value="Genomic_DNA"/>
</dbReference>
<protein>
    <submittedName>
        <fullName evidence="1">Uncharacterized protein</fullName>
    </submittedName>
</protein>
<name>A0A292PM24_9PEZI</name>
<dbReference type="AlphaFoldDB" id="A0A292PM24"/>
<gene>
    <name evidence="1" type="ORF">GSTUAT00007196001</name>
</gene>
<evidence type="ECO:0000313" key="1">
    <source>
        <dbReference type="EMBL" id="CUS08732.1"/>
    </source>
</evidence>
<sequence>MFYSTEFMKAPLRVPHSYRILPVPGGPNRLKTAAVLLRQDLLVLVYKYHTRLDRFPTCTVSYLCKKCLPGGETPVLRDGSKITVSYLATANGSTRFAHPEV</sequence>
<organism evidence="1 2">
    <name type="scientific">Tuber aestivum</name>
    <name type="common">summer truffle</name>
    <dbReference type="NCBI Taxonomy" id="59557"/>
    <lineage>
        <taxon>Eukaryota</taxon>
        <taxon>Fungi</taxon>
        <taxon>Dikarya</taxon>
        <taxon>Ascomycota</taxon>
        <taxon>Pezizomycotina</taxon>
        <taxon>Pezizomycetes</taxon>
        <taxon>Pezizales</taxon>
        <taxon>Tuberaceae</taxon>
        <taxon>Tuber</taxon>
    </lineage>
</organism>
<evidence type="ECO:0000313" key="2">
    <source>
        <dbReference type="Proteomes" id="UP001412239"/>
    </source>
</evidence>
<accession>A0A292PM24</accession>
<reference evidence="1" key="1">
    <citation type="submission" date="2015-10" db="EMBL/GenBank/DDBJ databases">
        <authorList>
            <person name="Regsiter A."/>
            <person name="william w."/>
        </authorList>
    </citation>
    <scope>NUCLEOTIDE SEQUENCE</scope>
    <source>
        <strain evidence="1">Montdore</strain>
    </source>
</reference>
<dbReference type="Proteomes" id="UP001412239">
    <property type="component" value="Unassembled WGS sequence"/>
</dbReference>